<gene>
    <name evidence="16" type="ORF">EY643_01110</name>
</gene>
<dbReference type="Pfam" id="PF00593">
    <property type="entry name" value="TonB_dep_Rec_b-barrel"/>
    <property type="match status" value="1"/>
</dbReference>
<evidence type="ECO:0000256" key="2">
    <source>
        <dbReference type="ARBA" id="ARBA00022448"/>
    </source>
</evidence>
<dbReference type="SUPFAM" id="SSF56935">
    <property type="entry name" value="Porins"/>
    <property type="match status" value="1"/>
</dbReference>
<evidence type="ECO:0000256" key="6">
    <source>
        <dbReference type="ARBA" id="ARBA00023004"/>
    </source>
</evidence>
<feature type="domain" description="TonB-dependent receptor plug" evidence="15">
    <location>
        <begin position="83"/>
        <end position="192"/>
    </location>
</feature>
<sequence length="870" mass="96057">MWQVIRFAGKSCIRKVSLKSNTGGGWTQTIQIRGDIMREKRVVVSSLALGIAASAATVVPIHAQAQMVLEEVIVTARKREESLQETPIAVTALSAQAMEELGVRDISDLRKVAPNVDVYDGNGSTGTGSIYIRGIGARNEGVNFDSGVGLYLDGIYVSRTSGAVLDNVDLQSVQVLRGPQGTLFGKNTTGGAVLYTTNKPSEEFEGHVEVLAGNYDQRTAKVTVNVPLIGDQLLSRVSVYSNSRDGYVTNRANGNSFIPDGEEFNDIDRQGAQVQLRWAASDDVTLDLNYMYSETDQSARGMDCEVVDSIPGSGWQAELQNPFIIVPSTGQTIQEWCAENNALGIDDVMAGIDPPGYWAETNTLGFTLDWELENATFKSITAWRKTESAFSQEVDAIGIPLLVRSNYDREFAGDYITDAYSQEFQLSGAGFDDRLDYVVGLYAFWEDSDSGPRVEPAGPFFNSLFVPNIAYYTASHTSLTSENKAASVFGQADWSFNDSWRLTLGLRYTWEERDLERTYEVANIEEVATTGDASYIISEQFIQFPSGPESFNPLHGYLLPDDPLAQQYDKVDDSDITPMASLQYSFDESRFISGGSAYLSATNGFLSGGISDTLDIETGILERYEPEEVWNYELGLKVDSLNRQWRVNMALFYTDYEDRQLTTVKINPVDGRIAGSLINAESSRIAGIEFETMYLPTDSLQIMANITFNDGKIDEYNDTRILTVPESGAPAECEVVTVGTGDVMNCPVDRSDENLPRLPEAIYYLAAQYTWDTSIGDILAMGAWSYRKDVDNCFDRSSCLSGLYLNDQEDFSARLTWLSRDENIRVTAFGNNLTDERYIVGGVPLVDVTQTAGVVYSAPRMYGLEASYSF</sequence>
<evidence type="ECO:0000256" key="4">
    <source>
        <dbReference type="ARBA" id="ARBA00022496"/>
    </source>
</evidence>
<evidence type="ECO:0000256" key="11">
    <source>
        <dbReference type="PROSITE-ProRule" id="PRU01360"/>
    </source>
</evidence>
<comment type="subcellular location">
    <subcellularLocation>
        <location evidence="1 11">Cell outer membrane</location>
        <topology evidence="1 11">Multi-pass membrane protein</topology>
    </subcellularLocation>
</comment>
<keyword evidence="5 11" id="KW-0812">Transmembrane</keyword>
<keyword evidence="8 12" id="KW-0798">TonB box</keyword>
<keyword evidence="17" id="KW-1185">Reference proteome</keyword>
<keyword evidence="13" id="KW-1133">Transmembrane helix</keyword>
<evidence type="ECO:0000259" key="14">
    <source>
        <dbReference type="Pfam" id="PF00593"/>
    </source>
</evidence>
<evidence type="ECO:0000256" key="5">
    <source>
        <dbReference type="ARBA" id="ARBA00022692"/>
    </source>
</evidence>
<dbReference type="EMBL" id="CP036422">
    <property type="protein sequence ID" value="QFU74359.1"/>
    <property type="molecule type" value="Genomic_DNA"/>
</dbReference>
<dbReference type="InterPro" id="IPR000531">
    <property type="entry name" value="Beta-barrel_TonB"/>
</dbReference>
<evidence type="ECO:0000256" key="13">
    <source>
        <dbReference type="SAM" id="Phobius"/>
    </source>
</evidence>
<reference evidence="16 17" key="1">
    <citation type="submission" date="2019-02" db="EMBL/GenBank/DDBJ databases">
        <authorList>
            <person name="Li S.-H."/>
        </authorList>
    </citation>
    <scope>NUCLEOTIDE SEQUENCE [LARGE SCALE GENOMIC DNA]</scope>
    <source>
        <strain evidence="16 17">IMCC14385</strain>
    </source>
</reference>
<organism evidence="16 17">
    <name type="scientific">Halioglobus maricola</name>
    <dbReference type="NCBI Taxonomy" id="2601894"/>
    <lineage>
        <taxon>Bacteria</taxon>
        <taxon>Pseudomonadati</taxon>
        <taxon>Pseudomonadota</taxon>
        <taxon>Gammaproteobacteria</taxon>
        <taxon>Cellvibrionales</taxon>
        <taxon>Halieaceae</taxon>
        <taxon>Halioglobus</taxon>
    </lineage>
</organism>
<evidence type="ECO:0000313" key="17">
    <source>
        <dbReference type="Proteomes" id="UP000326287"/>
    </source>
</evidence>
<dbReference type="KEGG" id="halc:EY643_01110"/>
<keyword evidence="3 11" id="KW-1134">Transmembrane beta strand</keyword>
<evidence type="ECO:0000256" key="1">
    <source>
        <dbReference type="ARBA" id="ARBA00004571"/>
    </source>
</evidence>
<keyword evidence="16" id="KW-0675">Receptor</keyword>
<evidence type="ECO:0000256" key="10">
    <source>
        <dbReference type="ARBA" id="ARBA00023237"/>
    </source>
</evidence>
<evidence type="ECO:0000313" key="16">
    <source>
        <dbReference type="EMBL" id="QFU74359.1"/>
    </source>
</evidence>
<dbReference type="InterPro" id="IPR036942">
    <property type="entry name" value="Beta-barrel_TonB_sf"/>
</dbReference>
<keyword evidence="2 11" id="KW-0813">Transport</keyword>
<dbReference type="GO" id="GO:0006826">
    <property type="term" value="P:iron ion transport"/>
    <property type="evidence" value="ECO:0007669"/>
    <property type="project" value="UniProtKB-KW"/>
</dbReference>
<dbReference type="InterPro" id="IPR012910">
    <property type="entry name" value="Plug_dom"/>
</dbReference>
<evidence type="ECO:0000256" key="7">
    <source>
        <dbReference type="ARBA" id="ARBA00023065"/>
    </source>
</evidence>
<keyword evidence="9 11" id="KW-0472">Membrane</keyword>
<dbReference type="PANTHER" id="PTHR32552">
    <property type="entry name" value="FERRICHROME IRON RECEPTOR-RELATED"/>
    <property type="match status" value="1"/>
</dbReference>
<evidence type="ECO:0000256" key="3">
    <source>
        <dbReference type="ARBA" id="ARBA00022452"/>
    </source>
</evidence>
<dbReference type="OrthoDB" id="7051185at2"/>
<keyword evidence="7" id="KW-0406">Ion transport</keyword>
<keyword evidence="6" id="KW-0408">Iron</keyword>
<evidence type="ECO:0000256" key="9">
    <source>
        <dbReference type="ARBA" id="ARBA00023136"/>
    </source>
</evidence>
<evidence type="ECO:0000256" key="12">
    <source>
        <dbReference type="RuleBase" id="RU003357"/>
    </source>
</evidence>
<evidence type="ECO:0000256" key="8">
    <source>
        <dbReference type="ARBA" id="ARBA00023077"/>
    </source>
</evidence>
<comment type="similarity">
    <text evidence="11 12">Belongs to the TonB-dependent receptor family.</text>
</comment>
<proteinExistence type="inferred from homology"/>
<keyword evidence="4" id="KW-0410">Iron transport</keyword>
<dbReference type="AlphaFoldDB" id="A0A5P9NFS8"/>
<dbReference type="InterPro" id="IPR039426">
    <property type="entry name" value="TonB-dep_rcpt-like"/>
</dbReference>
<accession>A0A5P9NFS8</accession>
<dbReference type="Pfam" id="PF07715">
    <property type="entry name" value="Plug"/>
    <property type="match status" value="1"/>
</dbReference>
<keyword evidence="10 11" id="KW-0998">Cell outer membrane</keyword>
<dbReference type="Gene3D" id="2.40.170.20">
    <property type="entry name" value="TonB-dependent receptor, beta-barrel domain"/>
    <property type="match status" value="1"/>
</dbReference>
<dbReference type="Proteomes" id="UP000326287">
    <property type="component" value="Chromosome"/>
</dbReference>
<feature type="transmembrane region" description="Helical" evidence="13">
    <location>
        <begin position="42"/>
        <end position="63"/>
    </location>
</feature>
<name>A0A5P9NFS8_9GAMM</name>
<protein>
    <submittedName>
        <fullName evidence="16">TonB-dependent receptor</fullName>
    </submittedName>
</protein>
<dbReference type="GO" id="GO:0009279">
    <property type="term" value="C:cell outer membrane"/>
    <property type="evidence" value="ECO:0007669"/>
    <property type="project" value="UniProtKB-SubCell"/>
</dbReference>
<dbReference type="PANTHER" id="PTHR32552:SF81">
    <property type="entry name" value="TONB-DEPENDENT OUTER MEMBRANE RECEPTOR"/>
    <property type="match status" value="1"/>
</dbReference>
<dbReference type="PROSITE" id="PS52016">
    <property type="entry name" value="TONB_DEPENDENT_REC_3"/>
    <property type="match status" value="1"/>
</dbReference>
<feature type="domain" description="TonB-dependent receptor-like beta-barrel" evidence="14">
    <location>
        <begin position="358"/>
        <end position="833"/>
    </location>
</feature>
<evidence type="ECO:0000259" key="15">
    <source>
        <dbReference type="Pfam" id="PF07715"/>
    </source>
</evidence>